<feature type="transmembrane region" description="Helical" evidence="6">
    <location>
        <begin position="36"/>
        <end position="53"/>
    </location>
</feature>
<comment type="subcellular location">
    <subcellularLocation>
        <location evidence="1">Cell membrane</location>
        <topology evidence="1">Multi-pass membrane protein</topology>
    </subcellularLocation>
</comment>
<dbReference type="Proteomes" id="UP001595961">
    <property type="component" value="Unassembled WGS sequence"/>
</dbReference>
<dbReference type="InterPro" id="IPR007208">
    <property type="entry name" value="MrpF/PhaF-like"/>
</dbReference>
<sequence length="95" mass="9709">MTSFLLAMTFFVVVMVAVGLFCVLRGASNADRMMAVQLFGTGGIAALLLAGVANGTEGVVEVVLTLSVLAAFAAVAFVKADESGAKDDDRPEQGP</sequence>
<evidence type="ECO:0000256" key="1">
    <source>
        <dbReference type="ARBA" id="ARBA00004651"/>
    </source>
</evidence>
<feature type="transmembrane region" description="Helical" evidence="6">
    <location>
        <begin position="59"/>
        <end position="78"/>
    </location>
</feature>
<evidence type="ECO:0000256" key="5">
    <source>
        <dbReference type="ARBA" id="ARBA00023136"/>
    </source>
</evidence>
<keyword evidence="3 6" id="KW-0812">Transmembrane</keyword>
<protein>
    <submittedName>
        <fullName evidence="7">Monovalent cation/H+ antiporter complex subunit F</fullName>
    </submittedName>
</protein>
<evidence type="ECO:0000256" key="4">
    <source>
        <dbReference type="ARBA" id="ARBA00022989"/>
    </source>
</evidence>
<evidence type="ECO:0000313" key="7">
    <source>
        <dbReference type="EMBL" id="MFC4526942.1"/>
    </source>
</evidence>
<proteinExistence type="predicted"/>
<dbReference type="RefSeq" id="WP_266148841.1">
    <property type="nucleotide sequence ID" value="NZ_CP064028.1"/>
</dbReference>
<evidence type="ECO:0000256" key="2">
    <source>
        <dbReference type="ARBA" id="ARBA00022475"/>
    </source>
</evidence>
<accession>A0ABV9C252</accession>
<name>A0ABV9C252_9GAMM</name>
<organism evidence="7 8">
    <name type="scientific">Dyella halodurans</name>
    <dbReference type="NCBI Taxonomy" id="1920171"/>
    <lineage>
        <taxon>Bacteria</taxon>
        <taxon>Pseudomonadati</taxon>
        <taxon>Pseudomonadota</taxon>
        <taxon>Gammaproteobacteria</taxon>
        <taxon>Lysobacterales</taxon>
        <taxon>Rhodanobacteraceae</taxon>
        <taxon>Dyella</taxon>
    </lineage>
</organism>
<comment type="caution">
    <text evidence="7">The sequence shown here is derived from an EMBL/GenBank/DDBJ whole genome shotgun (WGS) entry which is preliminary data.</text>
</comment>
<dbReference type="EMBL" id="JBHSGA010000017">
    <property type="protein sequence ID" value="MFC4526942.1"/>
    <property type="molecule type" value="Genomic_DNA"/>
</dbReference>
<evidence type="ECO:0000313" key="8">
    <source>
        <dbReference type="Proteomes" id="UP001595961"/>
    </source>
</evidence>
<keyword evidence="2" id="KW-1003">Cell membrane</keyword>
<keyword evidence="8" id="KW-1185">Reference proteome</keyword>
<keyword evidence="5 6" id="KW-0472">Membrane</keyword>
<reference evidence="8" key="1">
    <citation type="journal article" date="2019" name="Int. J. Syst. Evol. Microbiol.">
        <title>The Global Catalogue of Microorganisms (GCM) 10K type strain sequencing project: providing services to taxonomists for standard genome sequencing and annotation.</title>
        <authorList>
            <consortium name="The Broad Institute Genomics Platform"/>
            <consortium name="The Broad Institute Genome Sequencing Center for Infectious Disease"/>
            <person name="Wu L."/>
            <person name="Ma J."/>
        </authorList>
    </citation>
    <scope>NUCLEOTIDE SEQUENCE [LARGE SCALE GENOMIC DNA]</scope>
    <source>
        <strain evidence="8">CCM 4481</strain>
    </source>
</reference>
<evidence type="ECO:0000256" key="6">
    <source>
        <dbReference type="SAM" id="Phobius"/>
    </source>
</evidence>
<evidence type="ECO:0000256" key="3">
    <source>
        <dbReference type="ARBA" id="ARBA00022692"/>
    </source>
</evidence>
<dbReference type="Pfam" id="PF04066">
    <property type="entry name" value="MrpF_PhaF"/>
    <property type="match status" value="1"/>
</dbReference>
<gene>
    <name evidence="7" type="ORF">ACFO5W_09905</name>
</gene>
<feature type="transmembrane region" description="Helical" evidence="6">
    <location>
        <begin position="6"/>
        <end position="24"/>
    </location>
</feature>
<keyword evidence="4 6" id="KW-1133">Transmembrane helix</keyword>